<feature type="domain" description="Photosynthetic reaction centre H subunit N-terminal" evidence="3">
    <location>
        <begin position="60"/>
        <end position="104"/>
    </location>
</feature>
<evidence type="ECO:0000259" key="4">
    <source>
        <dbReference type="Pfam" id="PF05239"/>
    </source>
</evidence>
<feature type="transmembrane region" description="Helical" evidence="2">
    <location>
        <begin position="12"/>
        <end position="31"/>
    </location>
</feature>
<dbReference type="AlphaFoldDB" id="A0A1I3XZ40"/>
<dbReference type="Proteomes" id="UP000198755">
    <property type="component" value="Unassembled WGS sequence"/>
</dbReference>
<feature type="region of interest" description="Disordered" evidence="1">
    <location>
        <begin position="41"/>
        <end position="64"/>
    </location>
</feature>
<dbReference type="InterPro" id="IPR005652">
    <property type="entry name" value="Photo_RC_H"/>
</dbReference>
<dbReference type="NCBIfam" id="TIGR01150">
    <property type="entry name" value="puhA"/>
    <property type="match status" value="1"/>
</dbReference>
<name>A0A1I3XZ40_9HYPH</name>
<dbReference type="Pfam" id="PF05239">
    <property type="entry name" value="PRC"/>
    <property type="match status" value="1"/>
</dbReference>
<accession>A0A1I3XZ40</accession>
<gene>
    <name evidence="5" type="ORF">SAMN05444581_104186</name>
</gene>
<dbReference type="SUPFAM" id="SSF50346">
    <property type="entry name" value="PRC-barrel domain"/>
    <property type="match status" value="1"/>
</dbReference>
<feature type="domain" description="Photosynthetic reaction centre H subunit N-terminal" evidence="3">
    <location>
        <begin position="5"/>
        <end position="50"/>
    </location>
</feature>
<dbReference type="InterPro" id="IPR011033">
    <property type="entry name" value="PRC_barrel-like_sf"/>
</dbReference>
<sequence length="225" mass="24396">MPVGAITSNIDVAQVTLYAFWIFFAGLILYLRQEDRREGYPLQDDLKPRRPPANSTSLGIPGGPITPVGNPLLAGVGPGAWAQRADAPDLTFHEKLPKIVPLRVASGFYLEPDDPDPRGFTVIGGDDRVAGAVVDVWVDRSETLIRYYELEVSGGAKRVLAPATFAVVKRNKRQIKINAIFASQFADAPTTKNPVEITLAEEDQIAAYYGAGTLYASPGRLGPYI</sequence>
<evidence type="ECO:0000256" key="1">
    <source>
        <dbReference type="SAM" id="MobiDB-lite"/>
    </source>
</evidence>
<dbReference type="InterPro" id="IPR014747">
    <property type="entry name" value="Bac_photo_RC_H_C"/>
</dbReference>
<evidence type="ECO:0000313" key="6">
    <source>
        <dbReference type="Proteomes" id="UP000198755"/>
    </source>
</evidence>
<dbReference type="Pfam" id="PF03967">
    <property type="entry name" value="PRCH"/>
    <property type="match status" value="2"/>
</dbReference>
<dbReference type="InterPro" id="IPR037097">
    <property type="entry name" value="Photo_RC_H_N_sf"/>
</dbReference>
<dbReference type="InterPro" id="IPR027275">
    <property type="entry name" value="PRC-brl_dom"/>
</dbReference>
<keyword evidence="2" id="KW-1133">Transmembrane helix</keyword>
<dbReference type="RefSeq" id="WP_091680169.1">
    <property type="nucleotide sequence ID" value="NZ_FOSN01000004.1"/>
</dbReference>
<protein>
    <submittedName>
        <fullName evidence="5">Photosynthetic reaction center H subunit</fullName>
    </submittedName>
</protein>
<evidence type="ECO:0000313" key="5">
    <source>
        <dbReference type="EMBL" id="SFK24838.1"/>
    </source>
</evidence>
<feature type="domain" description="PRC-barrel" evidence="4">
    <location>
        <begin position="115"/>
        <end position="180"/>
    </location>
</feature>
<dbReference type="STRING" id="1612308.SAMN05444581_104186"/>
<keyword evidence="6" id="KW-1185">Reference proteome</keyword>
<keyword evidence="2" id="KW-0472">Membrane</keyword>
<dbReference type="SUPFAM" id="SSF81490">
    <property type="entry name" value="Photosystem II reaction centre subunit H, transmembrane region"/>
    <property type="match status" value="1"/>
</dbReference>
<dbReference type="Gene3D" id="4.10.540.10">
    <property type="entry name" value="Photosynthetic reaction centre, H subunit, N-terminal domain"/>
    <property type="match status" value="1"/>
</dbReference>
<dbReference type="GO" id="GO:0030077">
    <property type="term" value="C:plasma membrane light-harvesting complex"/>
    <property type="evidence" value="ECO:0007669"/>
    <property type="project" value="InterPro"/>
</dbReference>
<dbReference type="EMBL" id="FOSN01000004">
    <property type="protein sequence ID" value="SFK24838.1"/>
    <property type="molecule type" value="Genomic_DNA"/>
</dbReference>
<dbReference type="Gene3D" id="3.90.50.10">
    <property type="entry name" value="Photosynthetic Reaction Center, subunit H, domain 2"/>
    <property type="match status" value="1"/>
</dbReference>
<evidence type="ECO:0000256" key="2">
    <source>
        <dbReference type="SAM" id="Phobius"/>
    </source>
</evidence>
<evidence type="ECO:0000259" key="3">
    <source>
        <dbReference type="Pfam" id="PF03967"/>
    </source>
</evidence>
<proteinExistence type="predicted"/>
<dbReference type="OrthoDB" id="8557487at2"/>
<dbReference type="InterPro" id="IPR015810">
    <property type="entry name" value="Photo_RC_H_N"/>
</dbReference>
<organism evidence="5 6">
    <name type="scientific">Methylocapsa palsarum</name>
    <dbReference type="NCBI Taxonomy" id="1612308"/>
    <lineage>
        <taxon>Bacteria</taxon>
        <taxon>Pseudomonadati</taxon>
        <taxon>Pseudomonadota</taxon>
        <taxon>Alphaproteobacteria</taxon>
        <taxon>Hyphomicrobiales</taxon>
        <taxon>Beijerinckiaceae</taxon>
        <taxon>Methylocapsa</taxon>
    </lineage>
</organism>
<reference evidence="5 6" key="1">
    <citation type="submission" date="2016-10" db="EMBL/GenBank/DDBJ databases">
        <authorList>
            <person name="de Groot N.N."/>
        </authorList>
    </citation>
    <scope>NUCLEOTIDE SEQUENCE [LARGE SCALE GENOMIC DNA]</scope>
    <source>
        <strain evidence="5 6">NE2</strain>
    </source>
</reference>
<keyword evidence="2" id="KW-0812">Transmembrane</keyword>
<dbReference type="GO" id="GO:0019684">
    <property type="term" value="P:photosynthesis, light reaction"/>
    <property type="evidence" value="ECO:0007669"/>
    <property type="project" value="InterPro"/>
</dbReference>